<proteinExistence type="predicted"/>
<sequence>MALLGHRQERRKWRRAAQWAVPSLLAPSYSLSVPLSVGQQEGQTFKIEHKIHLLTQPMYLQAQGHVKPASLSHPLPAHRWAEPKRRWVGERALDRRNRRQCPVTNVSALPLGFWRGAQGLASMNEELLHELWRWVALGDCVSGVTGHHRDKLWRAIRQPRKCCLVQATGPLNVCPAYPTGW</sequence>
<keyword evidence="2" id="KW-1185">Reference proteome</keyword>
<organism evidence="1 2">
    <name type="scientific">Myotis myotis</name>
    <name type="common">Greater mouse-eared bat</name>
    <name type="synonym">Vespertilio myotis</name>
    <dbReference type="NCBI Taxonomy" id="51298"/>
    <lineage>
        <taxon>Eukaryota</taxon>
        <taxon>Metazoa</taxon>
        <taxon>Chordata</taxon>
        <taxon>Craniata</taxon>
        <taxon>Vertebrata</taxon>
        <taxon>Euteleostomi</taxon>
        <taxon>Mammalia</taxon>
        <taxon>Eutheria</taxon>
        <taxon>Laurasiatheria</taxon>
        <taxon>Chiroptera</taxon>
        <taxon>Yangochiroptera</taxon>
        <taxon>Vespertilionidae</taxon>
        <taxon>Myotis</taxon>
    </lineage>
</organism>
<gene>
    <name evidence="1" type="ORF">mMyoMyo1_010705</name>
</gene>
<protein>
    <submittedName>
        <fullName evidence="1">Uncharacterized protein</fullName>
    </submittedName>
</protein>
<dbReference type="Proteomes" id="UP000527355">
    <property type="component" value="Unassembled WGS sequence"/>
</dbReference>
<evidence type="ECO:0000313" key="2">
    <source>
        <dbReference type="Proteomes" id="UP000527355"/>
    </source>
</evidence>
<accession>A0A7J7Z5K1</accession>
<name>A0A7J7Z5K1_MYOMY</name>
<dbReference type="AlphaFoldDB" id="A0A7J7Z5K1"/>
<reference evidence="1 2" key="1">
    <citation type="journal article" date="2020" name="Nature">
        <title>Six reference-quality genomes reveal evolution of bat adaptations.</title>
        <authorList>
            <person name="Jebb D."/>
            <person name="Huang Z."/>
            <person name="Pippel M."/>
            <person name="Hughes G.M."/>
            <person name="Lavrichenko K."/>
            <person name="Devanna P."/>
            <person name="Winkler S."/>
            <person name="Jermiin L.S."/>
            <person name="Skirmuntt E.C."/>
            <person name="Katzourakis A."/>
            <person name="Burkitt-Gray L."/>
            <person name="Ray D.A."/>
            <person name="Sullivan K.A.M."/>
            <person name="Roscito J.G."/>
            <person name="Kirilenko B.M."/>
            <person name="Davalos L.M."/>
            <person name="Corthals A.P."/>
            <person name="Power M.L."/>
            <person name="Jones G."/>
            <person name="Ransome R.D."/>
            <person name="Dechmann D.K.N."/>
            <person name="Locatelli A.G."/>
            <person name="Puechmaille S.J."/>
            <person name="Fedrigo O."/>
            <person name="Jarvis E.D."/>
            <person name="Hiller M."/>
            <person name="Vernes S.C."/>
            <person name="Myers E.W."/>
            <person name="Teeling E.C."/>
        </authorList>
    </citation>
    <scope>NUCLEOTIDE SEQUENCE [LARGE SCALE GENOMIC DNA]</scope>
    <source>
        <strain evidence="1">MMyoMyo1</strain>
        <tissue evidence="1">Flight muscle</tissue>
    </source>
</reference>
<dbReference type="EMBL" id="JABWUV010000003">
    <property type="protein sequence ID" value="KAF6369358.1"/>
    <property type="molecule type" value="Genomic_DNA"/>
</dbReference>
<comment type="caution">
    <text evidence="1">The sequence shown here is derived from an EMBL/GenBank/DDBJ whole genome shotgun (WGS) entry which is preliminary data.</text>
</comment>
<evidence type="ECO:0000313" key="1">
    <source>
        <dbReference type="EMBL" id="KAF6369358.1"/>
    </source>
</evidence>